<comment type="similarity">
    <text evidence="1 4">Belongs to the aldehyde dehydrogenase family.</text>
</comment>
<dbReference type="OrthoDB" id="6882680at2"/>
<dbReference type="InterPro" id="IPR015590">
    <property type="entry name" value="Aldehyde_DH_dom"/>
</dbReference>
<evidence type="ECO:0000259" key="5">
    <source>
        <dbReference type="Pfam" id="PF00171"/>
    </source>
</evidence>
<evidence type="ECO:0000313" key="7">
    <source>
        <dbReference type="Proteomes" id="UP000319769"/>
    </source>
</evidence>
<evidence type="ECO:0000256" key="1">
    <source>
        <dbReference type="ARBA" id="ARBA00009986"/>
    </source>
</evidence>
<dbReference type="PROSITE" id="PS00687">
    <property type="entry name" value="ALDEHYDE_DEHYDR_GLU"/>
    <property type="match status" value="1"/>
</dbReference>
<feature type="domain" description="Aldehyde dehydrogenase" evidence="5">
    <location>
        <begin position="18"/>
        <end position="477"/>
    </location>
</feature>
<dbReference type="InterPro" id="IPR050740">
    <property type="entry name" value="Aldehyde_DH_Superfamily"/>
</dbReference>
<evidence type="ECO:0000256" key="2">
    <source>
        <dbReference type="ARBA" id="ARBA00023002"/>
    </source>
</evidence>
<dbReference type="Proteomes" id="UP000319769">
    <property type="component" value="Unassembled WGS sequence"/>
</dbReference>
<evidence type="ECO:0000313" key="6">
    <source>
        <dbReference type="EMBL" id="KAA9160479.1"/>
    </source>
</evidence>
<dbReference type="InterPro" id="IPR029510">
    <property type="entry name" value="Ald_DH_CS_GLU"/>
</dbReference>
<dbReference type="SUPFAM" id="SSF53720">
    <property type="entry name" value="ALDH-like"/>
    <property type="match status" value="1"/>
</dbReference>
<keyword evidence="2 4" id="KW-0560">Oxidoreductase</keyword>
<dbReference type="PANTHER" id="PTHR43353">
    <property type="entry name" value="SUCCINATE-SEMIALDEHYDE DEHYDROGENASE, MITOCHONDRIAL"/>
    <property type="match status" value="1"/>
</dbReference>
<dbReference type="RefSeq" id="WP_144760378.1">
    <property type="nucleotide sequence ID" value="NZ_VMNW02000021.1"/>
</dbReference>
<reference evidence="6" key="1">
    <citation type="submission" date="2019-09" db="EMBL/GenBank/DDBJ databases">
        <authorList>
            <person name="Teo W.F.A."/>
            <person name="Duangmal K."/>
        </authorList>
    </citation>
    <scope>NUCLEOTIDE SEQUENCE [LARGE SCALE GENOMIC DNA]</scope>
    <source>
        <strain evidence="6">K81G1</strain>
    </source>
</reference>
<dbReference type="Gene3D" id="3.40.605.10">
    <property type="entry name" value="Aldehyde Dehydrogenase, Chain A, domain 1"/>
    <property type="match status" value="1"/>
</dbReference>
<dbReference type="PANTHER" id="PTHR43353:SF5">
    <property type="entry name" value="SUCCINATE-SEMIALDEHYDE DEHYDROGENASE, MITOCHONDRIAL"/>
    <property type="match status" value="1"/>
</dbReference>
<protein>
    <submittedName>
        <fullName evidence="6">Aldehyde dehydrogenase family protein</fullName>
    </submittedName>
</protein>
<dbReference type="InterPro" id="IPR016163">
    <property type="entry name" value="Ald_DH_C"/>
</dbReference>
<comment type="caution">
    <text evidence="6">The sequence shown here is derived from an EMBL/GenBank/DDBJ whole genome shotgun (WGS) entry which is preliminary data.</text>
</comment>
<dbReference type="FunFam" id="3.40.309.10:FF:000009">
    <property type="entry name" value="Aldehyde dehydrogenase A"/>
    <property type="match status" value="1"/>
</dbReference>
<dbReference type="CDD" id="cd07099">
    <property type="entry name" value="ALDH_DDALDH"/>
    <property type="match status" value="1"/>
</dbReference>
<dbReference type="Pfam" id="PF00171">
    <property type="entry name" value="Aldedh"/>
    <property type="match status" value="1"/>
</dbReference>
<keyword evidence="7" id="KW-1185">Reference proteome</keyword>
<evidence type="ECO:0000256" key="4">
    <source>
        <dbReference type="RuleBase" id="RU003345"/>
    </source>
</evidence>
<evidence type="ECO:0000256" key="3">
    <source>
        <dbReference type="PROSITE-ProRule" id="PRU10007"/>
    </source>
</evidence>
<feature type="active site" evidence="3">
    <location>
        <position position="250"/>
    </location>
</feature>
<dbReference type="InterPro" id="IPR016162">
    <property type="entry name" value="Ald_DH_N"/>
</dbReference>
<proteinExistence type="inferred from homology"/>
<dbReference type="GO" id="GO:0009450">
    <property type="term" value="P:gamma-aminobutyric acid catabolic process"/>
    <property type="evidence" value="ECO:0007669"/>
    <property type="project" value="TreeGrafter"/>
</dbReference>
<dbReference type="EMBL" id="VMNW02000021">
    <property type="protein sequence ID" value="KAA9160479.1"/>
    <property type="molecule type" value="Genomic_DNA"/>
</dbReference>
<name>A0A5N0V221_9PSEU</name>
<organism evidence="6 7">
    <name type="scientific">Amycolatopsis acidicola</name>
    <dbReference type="NCBI Taxonomy" id="2596893"/>
    <lineage>
        <taxon>Bacteria</taxon>
        <taxon>Bacillati</taxon>
        <taxon>Actinomycetota</taxon>
        <taxon>Actinomycetes</taxon>
        <taxon>Pseudonocardiales</taxon>
        <taxon>Pseudonocardiaceae</taxon>
        <taxon>Amycolatopsis</taxon>
    </lineage>
</organism>
<dbReference type="GO" id="GO:0004777">
    <property type="term" value="F:succinate-semialdehyde dehydrogenase (NAD+) activity"/>
    <property type="evidence" value="ECO:0007669"/>
    <property type="project" value="TreeGrafter"/>
</dbReference>
<gene>
    <name evidence="6" type="ORF">FPZ12_016715</name>
</gene>
<accession>A0A5N0V221</accession>
<sequence length="520" mass="56273">MSSALRGPGAAGGASAGRAPIEVRCPADGRIVGTVPDMSAGQVRAIAAGLRDAQPEWEALGFAGRRRWLAAFRDWLLDNEKRLHELVRDETGKAWGDLAMGEVTPSVDVLNYYLKNGERFLAPWHPRPHSPAMLTKRLTVTYDPHRLVGVITPWNAQLAMQMLDVPAALMAGCAVLTKASEETPLAWNEAVRGWSEDLGAPPVLDVVTGRGETGAAIVDAVDMIQFTGSVETGRRIGVRAAERLIPYSLELGGKDPMVVLADADLDRAVSAAVWGGLYNAGQICVSVERVYVEAPVYDEFVARVAEKVRSLRVGMDAPDEYGTDIGAIATANQLDIIESHVRDAVSKGAKVLVGGGRKEPGQFFEPTVLVDVDHTMDCMRAETFGPTLPIMKVADADEAVRLANDSDFGLAASVFGGDRVRARHVARLIDSGSVNINNAMTNVFQLPVPMGGRRGSGLGSPRLGGAEGIRKYTHPKPVIEERFRLKSELYWYPTTAKNSKLMSRATRFLGAKDWKRRLGR</sequence>
<dbReference type="InterPro" id="IPR016161">
    <property type="entry name" value="Ald_DH/histidinol_DH"/>
</dbReference>
<dbReference type="Gene3D" id="3.40.309.10">
    <property type="entry name" value="Aldehyde Dehydrogenase, Chain A, domain 2"/>
    <property type="match status" value="1"/>
</dbReference>
<dbReference type="AlphaFoldDB" id="A0A5N0V221"/>